<dbReference type="InterPro" id="IPR007329">
    <property type="entry name" value="FMN-bd"/>
</dbReference>
<comment type="function">
    <text evidence="16">NQR complex catalyzes the reduction of ubiquinone-1 to ubiquinol by two successive reactions, coupled with the transport of Na(+) ions from the cytoplasm to the periplasm. NqrA to NqrE are probably involved in the second step, the conversion of ubisemiquinone to ubiquinol.</text>
</comment>
<evidence type="ECO:0000256" key="17">
    <source>
        <dbReference type="PIRNR" id="PIRNR009437"/>
    </source>
</evidence>
<evidence type="ECO:0000256" key="4">
    <source>
        <dbReference type="ARBA" id="ARBA00022553"/>
    </source>
</evidence>
<protein>
    <recommendedName>
        <fullName evidence="16 17">Na(+)-translocating NADH-quinone reductase subunit C</fullName>
        <shortName evidence="16 17">Na(+)-NQR subunit C</shortName>
        <shortName evidence="16 17">Na(+)-translocating NQR subunit C</shortName>
        <ecNumber evidence="16 17">7.2.1.1</ecNumber>
    </recommendedName>
    <alternativeName>
        <fullName evidence="16 17">NQR complex subunit C</fullName>
    </alternativeName>
    <alternativeName>
        <fullName evidence="16 17">NQR-1 subunit C</fullName>
    </alternativeName>
</protein>
<evidence type="ECO:0000256" key="16">
    <source>
        <dbReference type="HAMAP-Rule" id="MF_00427"/>
    </source>
</evidence>
<evidence type="ECO:0000256" key="14">
    <source>
        <dbReference type="ARBA" id="ARBA00023136"/>
    </source>
</evidence>
<keyword evidence="15 16" id="KW-0739">Sodium transport</keyword>
<feature type="modified residue" description="FMN phosphoryl threonine" evidence="16">
    <location>
        <position position="232"/>
    </location>
</feature>
<evidence type="ECO:0000259" key="18">
    <source>
        <dbReference type="SMART" id="SM00900"/>
    </source>
</evidence>
<keyword evidence="14 16" id="KW-0472">Membrane</keyword>
<comment type="similarity">
    <text evidence="16 17">Belongs to the NqrC family.</text>
</comment>
<feature type="domain" description="FMN-binding" evidence="18">
    <location>
        <begin position="148"/>
        <end position="249"/>
    </location>
</feature>
<evidence type="ECO:0000256" key="11">
    <source>
        <dbReference type="ARBA" id="ARBA00023053"/>
    </source>
</evidence>
<keyword evidence="5 16" id="KW-0285">Flavoprotein</keyword>
<keyword evidence="12 16" id="KW-0406">Ion transport</keyword>
<keyword evidence="20" id="KW-1185">Reference proteome</keyword>
<dbReference type="NCBIfam" id="NF003749">
    <property type="entry name" value="PRK05346.1-5"/>
    <property type="match status" value="1"/>
</dbReference>
<keyword evidence="7 16" id="KW-0812">Transmembrane</keyword>
<dbReference type="InterPro" id="IPR010204">
    <property type="entry name" value="NqrC"/>
</dbReference>
<comment type="catalytic activity">
    <reaction evidence="16 17">
        <text>a ubiquinone + n Na(+)(in) + NADH + H(+) = a ubiquinol + n Na(+)(out) + NAD(+)</text>
        <dbReference type="Rhea" id="RHEA:47748"/>
        <dbReference type="Rhea" id="RHEA-COMP:9565"/>
        <dbReference type="Rhea" id="RHEA-COMP:9566"/>
        <dbReference type="ChEBI" id="CHEBI:15378"/>
        <dbReference type="ChEBI" id="CHEBI:16389"/>
        <dbReference type="ChEBI" id="CHEBI:17976"/>
        <dbReference type="ChEBI" id="CHEBI:29101"/>
        <dbReference type="ChEBI" id="CHEBI:57540"/>
        <dbReference type="ChEBI" id="CHEBI:57945"/>
        <dbReference type="EC" id="7.2.1.1"/>
    </reaction>
</comment>
<keyword evidence="13 16" id="KW-0830">Ubiquinone</keyword>
<dbReference type="EC" id="7.2.1.1" evidence="16 17"/>
<keyword evidence="1 16" id="KW-0813">Transport</keyword>
<evidence type="ECO:0000256" key="5">
    <source>
        <dbReference type="ARBA" id="ARBA00022630"/>
    </source>
</evidence>
<dbReference type="RefSeq" id="WP_087110455.1">
    <property type="nucleotide sequence ID" value="NZ_CBCSCN010000003.1"/>
</dbReference>
<evidence type="ECO:0000256" key="6">
    <source>
        <dbReference type="ARBA" id="ARBA00022643"/>
    </source>
</evidence>
<dbReference type="Pfam" id="PF04205">
    <property type="entry name" value="FMN_bind"/>
    <property type="match status" value="1"/>
</dbReference>
<evidence type="ECO:0000313" key="19">
    <source>
        <dbReference type="EMBL" id="SMA47829.1"/>
    </source>
</evidence>
<dbReference type="GO" id="GO:0010181">
    <property type="term" value="F:FMN binding"/>
    <property type="evidence" value="ECO:0007669"/>
    <property type="project" value="UniProtKB-UniRule"/>
</dbReference>
<comment type="subunit">
    <text evidence="16 17">Composed of six subunits; NqrA, NqrB, NqrC, NqrD, NqrE and NqrF.</text>
</comment>
<dbReference type="HAMAP" id="MF_00427">
    <property type="entry name" value="NqrC"/>
    <property type="match status" value="1"/>
</dbReference>
<dbReference type="GO" id="GO:0016655">
    <property type="term" value="F:oxidoreductase activity, acting on NAD(P)H, quinone or similar compound as acceptor"/>
    <property type="evidence" value="ECO:0007669"/>
    <property type="project" value="UniProtKB-UniRule"/>
</dbReference>
<keyword evidence="9 16" id="KW-1133">Transmembrane helix</keyword>
<dbReference type="GO" id="GO:0005886">
    <property type="term" value="C:plasma membrane"/>
    <property type="evidence" value="ECO:0007669"/>
    <property type="project" value="UniProtKB-SubCell"/>
</dbReference>
<evidence type="ECO:0000256" key="12">
    <source>
        <dbReference type="ARBA" id="ARBA00023065"/>
    </source>
</evidence>
<evidence type="ECO:0000256" key="9">
    <source>
        <dbReference type="ARBA" id="ARBA00022989"/>
    </source>
</evidence>
<accession>A0A1X7AKE5</accession>
<keyword evidence="19" id="KW-0560">Oxidoreductase</keyword>
<comment type="subcellular location">
    <subcellularLocation>
        <location evidence="16">Cell membrane</location>
        <topology evidence="16">Single-pass membrane protein</topology>
    </subcellularLocation>
</comment>
<keyword evidence="3" id="KW-0997">Cell inner membrane</keyword>
<proteinExistence type="inferred from homology"/>
<evidence type="ECO:0000256" key="1">
    <source>
        <dbReference type="ARBA" id="ARBA00022448"/>
    </source>
</evidence>
<dbReference type="OrthoDB" id="9786835at2"/>
<dbReference type="NCBIfam" id="TIGR01938">
    <property type="entry name" value="nqrC"/>
    <property type="match status" value="1"/>
</dbReference>
<dbReference type="AlphaFoldDB" id="A0A1X7AKE5"/>
<keyword evidence="10 16" id="KW-0520">NAD</keyword>
<keyword evidence="8 16" id="KW-1278">Translocase</keyword>
<name>A0A1X7AKE5_9GAMM</name>
<keyword evidence="4 16" id="KW-0597">Phosphoprotein</keyword>
<keyword evidence="2 16" id="KW-1003">Cell membrane</keyword>
<dbReference type="Proteomes" id="UP000196573">
    <property type="component" value="Unassembled WGS sequence"/>
</dbReference>
<sequence>MANDSIKKTLGVTIGLSLVCSVLVSAAAVFLKPTQVENQQLDLQKNILAISGLVKDPAALSKTEIQDKFKEITPKLVDIKTGKFVTDVNGMDAEAYVQQNAAKDPAQSRSLAGNDPAGIVRQANVAKIYEVVENGKLKTLILPVHGRGLWSTLYGYIALEQDMKTVSGFGFYQHGETPGLGGEVDNARWKASWVGKEITGKNGELAIKVIKGAVNPASPNAINEIDGLSGATLTVNGVNNLVQFWLGKEGFGPFLANLNKGEA</sequence>
<evidence type="ECO:0000256" key="8">
    <source>
        <dbReference type="ARBA" id="ARBA00022967"/>
    </source>
</evidence>
<keyword evidence="11 16" id="KW-0915">Sodium</keyword>
<comment type="cofactor">
    <cofactor evidence="16 17">
        <name>FMN</name>
        <dbReference type="ChEBI" id="CHEBI:58210"/>
    </cofactor>
</comment>
<dbReference type="PIRSF" id="PIRSF009437">
    <property type="entry name" value="NQR-1_subunit_C"/>
    <property type="match status" value="1"/>
</dbReference>
<dbReference type="PANTHER" id="PTHR37838">
    <property type="entry name" value="NA(+)-TRANSLOCATING NADH-QUINONE REDUCTASE SUBUNIT C"/>
    <property type="match status" value="1"/>
</dbReference>
<evidence type="ECO:0000256" key="3">
    <source>
        <dbReference type="ARBA" id="ARBA00022519"/>
    </source>
</evidence>
<comment type="caution">
    <text evidence="16">Lacks conserved residue(s) required for the propagation of feature annotation.</text>
</comment>
<keyword evidence="6 16" id="KW-0288">FMN</keyword>
<evidence type="ECO:0000256" key="7">
    <source>
        <dbReference type="ARBA" id="ARBA00022692"/>
    </source>
</evidence>
<evidence type="ECO:0000313" key="20">
    <source>
        <dbReference type="Proteomes" id="UP000196573"/>
    </source>
</evidence>
<dbReference type="PANTHER" id="PTHR37838:SF1">
    <property type="entry name" value="NA(+)-TRANSLOCATING NADH-QUINONE REDUCTASE SUBUNIT C"/>
    <property type="match status" value="1"/>
</dbReference>
<organism evidence="19 20">
    <name type="scientific">Parendozoicomonas haliclonae</name>
    <dbReference type="NCBI Taxonomy" id="1960125"/>
    <lineage>
        <taxon>Bacteria</taxon>
        <taxon>Pseudomonadati</taxon>
        <taxon>Pseudomonadota</taxon>
        <taxon>Gammaproteobacteria</taxon>
        <taxon>Oceanospirillales</taxon>
        <taxon>Endozoicomonadaceae</taxon>
        <taxon>Parendozoicomonas</taxon>
    </lineage>
</organism>
<gene>
    <name evidence="16 19" type="primary">nqrC</name>
    <name evidence="19" type="ORF">EHSB41UT_02562</name>
</gene>
<dbReference type="EMBL" id="FWPT01000005">
    <property type="protein sequence ID" value="SMA47829.1"/>
    <property type="molecule type" value="Genomic_DNA"/>
</dbReference>
<reference evidence="19 20" key="1">
    <citation type="submission" date="2017-03" db="EMBL/GenBank/DDBJ databases">
        <authorList>
            <person name="Afonso C.L."/>
            <person name="Miller P.J."/>
            <person name="Scott M.A."/>
            <person name="Spackman E."/>
            <person name="Goraichik I."/>
            <person name="Dimitrov K.M."/>
            <person name="Suarez D.L."/>
            <person name="Swayne D.E."/>
        </authorList>
    </citation>
    <scope>NUCLEOTIDE SEQUENCE [LARGE SCALE GENOMIC DNA]</scope>
    <source>
        <strain evidence="19">SB41UT1</strain>
    </source>
</reference>
<dbReference type="GO" id="GO:0006814">
    <property type="term" value="P:sodium ion transport"/>
    <property type="evidence" value="ECO:0007669"/>
    <property type="project" value="UniProtKB-UniRule"/>
</dbReference>
<evidence type="ECO:0000256" key="13">
    <source>
        <dbReference type="ARBA" id="ARBA00023075"/>
    </source>
</evidence>
<evidence type="ECO:0000256" key="10">
    <source>
        <dbReference type="ARBA" id="ARBA00023027"/>
    </source>
</evidence>
<evidence type="ECO:0000256" key="15">
    <source>
        <dbReference type="ARBA" id="ARBA00023201"/>
    </source>
</evidence>
<evidence type="ECO:0000256" key="2">
    <source>
        <dbReference type="ARBA" id="ARBA00022475"/>
    </source>
</evidence>
<dbReference type="SMART" id="SM00900">
    <property type="entry name" value="FMN_bind"/>
    <property type="match status" value="1"/>
</dbReference>